<dbReference type="InterPro" id="IPR027417">
    <property type="entry name" value="P-loop_NTPase"/>
</dbReference>
<proteinExistence type="predicted"/>
<dbReference type="InterPro" id="IPR040385">
    <property type="entry name" value="RABL6"/>
</dbReference>
<feature type="region of interest" description="Disordered" evidence="2">
    <location>
        <begin position="326"/>
        <end position="382"/>
    </location>
</feature>
<reference evidence="3" key="1">
    <citation type="submission" date="2022-08" db="EMBL/GenBank/DDBJ databases">
        <title>Novel sulfate-reducing endosymbionts in the free-living metamonad Anaeramoeba.</title>
        <authorList>
            <person name="Jerlstrom-Hultqvist J."/>
            <person name="Cepicka I."/>
            <person name="Gallot-Lavallee L."/>
            <person name="Salas-Leiva D."/>
            <person name="Curtis B.A."/>
            <person name="Zahonova K."/>
            <person name="Pipaliya S."/>
            <person name="Dacks J."/>
            <person name="Roger A.J."/>
        </authorList>
    </citation>
    <scope>NUCLEOTIDE SEQUENCE</scope>
    <source>
        <strain evidence="3">Schooner1</strain>
    </source>
</reference>
<feature type="compositionally biased region" description="Basic and acidic residues" evidence="2">
    <location>
        <begin position="357"/>
        <end position="382"/>
    </location>
</feature>
<feature type="coiled-coil region" evidence="1">
    <location>
        <begin position="222"/>
        <end position="249"/>
    </location>
</feature>
<dbReference type="PANTHER" id="PTHR14932">
    <property type="entry name" value="RAS GTPASE-RELATED"/>
    <property type="match status" value="1"/>
</dbReference>
<keyword evidence="1" id="KW-0175">Coiled coil</keyword>
<gene>
    <name evidence="3" type="ORF">M0813_22099</name>
</gene>
<feature type="compositionally biased region" description="Basic residues" evidence="2">
    <location>
        <begin position="409"/>
        <end position="455"/>
    </location>
</feature>
<dbReference type="PANTHER" id="PTHR14932:SF1">
    <property type="entry name" value="RAB-LIKE PROTEIN 6"/>
    <property type="match status" value="1"/>
</dbReference>
<dbReference type="Gene3D" id="3.40.50.300">
    <property type="entry name" value="P-loop containing nucleotide triphosphate hydrolases"/>
    <property type="match status" value="1"/>
</dbReference>
<evidence type="ECO:0000313" key="3">
    <source>
        <dbReference type="EMBL" id="KAJ6243660.1"/>
    </source>
</evidence>
<protein>
    <submittedName>
        <fullName evidence="3">Ras gtpase-related</fullName>
    </submittedName>
</protein>
<evidence type="ECO:0000256" key="2">
    <source>
        <dbReference type="SAM" id="MobiDB-lite"/>
    </source>
</evidence>
<accession>A0ABQ8YGE0</accession>
<dbReference type="EMBL" id="JAOAOG010000168">
    <property type="protein sequence ID" value="KAJ6243660.1"/>
    <property type="molecule type" value="Genomic_DNA"/>
</dbReference>
<sequence>MGQDESKENRKIGNYSKLHSSIISQEYRVLVRGSQSSGKTTFCRMISGLDDQVTLQNNRCINTYKAVWPTRSGKEMVNCLISDVNDFAYTNKLLEKEKQQGITRLKISHNQKRKEIDLSDWNKKLFSHCDGCVFIFNVCEQFTWDYVVKYVPFVSRNLKVLIIGNAIDRSDRIISQKKISAFVDKMKKEMYDIHYFECSLQFGYGLEPICYWFLMPLLSKKVSRYQMRKEKCESEYEKAVLEFKLLKHEESYKNHLSSIEKKQQIIQQKKHYLKNSLFNDDQENSSSIQNQSVIPNEQKVNPQISRIEKENQPKVNVIEDQNNLITQETKKQEESVKRNEHNIEKIIKKRKQKQQKQIKENEDKDKGQMEKGRGEGKQTKEEKTIIVTDLIDLSGSEQEDFKVEPNLPTKKKKHIERNVKKIKKSHHKHPKKIHHNHPKKSHHNHPKKSHHKHPKKSETINPEVYKPMLQNEKKEYEDFFSSPKKKKIINKSSHTHKHRHKHRKKHIHVHIHKRMHKHNDGDKHTPKNTNENTNNQN</sequence>
<dbReference type="SUPFAM" id="SSF52540">
    <property type="entry name" value="P-loop containing nucleoside triphosphate hydrolases"/>
    <property type="match status" value="1"/>
</dbReference>
<feature type="compositionally biased region" description="Low complexity" evidence="2">
    <location>
        <begin position="528"/>
        <end position="537"/>
    </location>
</feature>
<comment type="caution">
    <text evidence="3">The sequence shown here is derived from an EMBL/GenBank/DDBJ whole genome shotgun (WGS) entry which is preliminary data.</text>
</comment>
<evidence type="ECO:0000256" key="1">
    <source>
        <dbReference type="SAM" id="Coils"/>
    </source>
</evidence>
<name>A0ABQ8YGE0_9EUKA</name>
<keyword evidence="4" id="KW-1185">Reference proteome</keyword>
<feature type="region of interest" description="Disordered" evidence="2">
    <location>
        <begin position="398"/>
        <end position="462"/>
    </location>
</feature>
<dbReference type="Proteomes" id="UP001150062">
    <property type="component" value="Unassembled WGS sequence"/>
</dbReference>
<organism evidence="3 4">
    <name type="scientific">Anaeramoeba flamelloides</name>
    <dbReference type="NCBI Taxonomy" id="1746091"/>
    <lineage>
        <taxon>Eukaryota</taxon>
        <taxon>Metamonada</taxon>
        <taxon>Anaeramoebidae</taxon>
        <taxon>Anaeramoeba</taxon>
    </lineage>
</organism>
<feature type="region of interest" description="Disordered" evidence="2">
    <location>
        <begin position="479"/>
        <end position="537"/>
    </location>
</feature>
<feature type="compositionally biased region" description="Basic residues" evidence="2">
    <location>
        <begin position="347"/>
        <end position="356"/>
    </location>
</feature>
<dbReference type="CDD" id="cd00882">
    <property type="entry name" value="Ras_like_GTPase"/>
    <property type="match status" value="1"/>
</dbReference>
<feature type="compositionally biased region" description="Basic and acidic residues" evidence="2">
    <location>
        <begin position="328"/>
        <end position="346"/>
    </location>
</feature>
<evidence type="ECO:0000313" key="4">
    <source>
        <dbReference type="Proteomes" id="UP001150062"/>
    </source>
</evidence>
<feature type="compositionally biased region" description="Basic residues" evidence="2">
    <location>
        <begin position="483"/>
        <end position="517"/>
    </location>
</feature>